<dbReference type="PANTHER" id="PTHR46586:SF3">
    <property type="entry name" value="ANKYRIN REPEAT-CONTAINING PROTEIN"/>
    <property type="match status" value="1"/>
</dbReference>
<protein>
    <submittedName>
        <fullName evidence="2">Uncharacterized protein</fullName>
    </submittedName>
</protein>
<feature type="region of interest" description="Disordered" evidence="1">
    <location>
        <begin position="402"/>
        <end position="436"/>
    </location>
</feature>
<dbReference type="SUPFAM" id="SSF48403">
    <property type="entry name" value="Ankyrin repeat"/>
    <property type="match status" value="1"/>
</dbReference>
<accession>A0A7S3Y3G9</accession>
<dbReference type="InterPro" id="IPR036770">
    <property type="entry name" value="Ankyrin_rpt-contain_sf"/>
</dbReference>
<proteinExistence type="predicted"/>
<dbReference type="InterPro" id="IPR052050">
    <property type="entry name" value="SecEffector_AnkRepeat"/>
</dbReference>
<dbReference type="PANTHER" id="PTHR46586">
    <property type="entry name" value="ANKYRIN REPEAT-CONTAINING PROTEIN"/>
    <property type="match status" value="1"/>
</dbReference>
<gene>
    <name evidence="2" type="ORF">HAKA00212_LOCUS18864</name>
</gene>
<sequence>MNFACANGHLATVEWMHQNRIADCTGNAINLAAKEGHLAVVEWLYKHRKEGDPRKAFLRACRGGDLATCEFLFACMEESTFDTGAAAGPWGRNTVIEESPTYRRHFPKPENAEATFPQVFTTANTPFPADAEGVLTSNTQQGQSQAPAPLASVATTDATVRADRVHGPSPVETNGPVRYTDERNEDLLPNTNAEKCLFSTDTSSFGASRKLDVRATDSISIPAGAFDEAAGAGNLKVVEWLHQLGAQGTVSAMDDAALNNHFHMVEWLHYNRAEGCTKLAFDSCARTGNLEMMQWLHYHRNEGGTSDAFDMAAGNGRLTMVEFLHNCTASEATTDAMDRAARKGHLLTLAWLHRRRGEGASAQVWAGVLDDDDEDADEGGPEGWGGGLTRKDYYDCGRPNRFSGNSFRRPGVPATRRRNFSGDAEREDGVGGEEGSVLLWDSPSTLAEQQVEVIQSWLQINKPPQKG</sequence>
<evidence type="ECO:0000313" key="2">
    <source>
        <dbReference type="EMBL" id="CAE0640046.1"/>
    </source>
</evidence>
<dbReference type="Gene3D" id="1.25.40.20">
    <property type="entry name" value="Ankyrin repeat-containing domain"/>
    <property type="match status" value="2"/>
</dbReference>
<dbReference type="InterPro" id="IPR002110">
    <property type="entry name" value="Ankyrin_rpt"/>
</dbReference>
<dbReference type="EMBL" id="HBIU01041554">
    <property type="protein sequence ID" value="CAE0640046.1"/>
    <property type="molecule type" value="Transcribed_RNA"/>
</dbReference>
<name>A0A7S3Y3G9_HETAK</name>
<dbReference type="AlphaFoldDB" id="A0A7S3Y3G9"/>
<evidence type="ECO:0000256" key="1">
    <source>
        <dbReference type="SAM" id="MobiDB-lite"/>
    </source>
</evidence>
<reference evidence="2" key="1">
    <citation type="submission" date="2021-01" db="EMBL/GenBank/DDBJ databases">
        <authorList>
            <person name="Corre E."/>
            <person name="Pelletier E."/>
            <person name="Niang G."/>
            <person name="Scheremetjew M."/>
            <person name="Finn R."/>
            <person name="Kale V."/>
            <person name="Holt S."/>
            <person name="Cochrane G."/>
            <person name="Meng A."/>
            <person name="Brown T."/>
            <person name="Cohen L."/>
        </authorList>
    </citation>
    <scope>NUCLEOTIDE SEQUENCE</scope>
    <source>
        <strain evidence="2">CCMP3107</strain>
    </source>
</reference>
<dbReference type="Pfam" id="PF13637">
    <property type="entry name" value="Ank_4"/>
    <property type="match status" value="1"/>
</dbReference>
<organism evidence="2">
    <name type="scientific">Heterosigma akashiwo</name>
    <name type="common">Chromophytic alga</name>
    <name type="synonym">Heterosigma carterae</name>
    <dbReference type="NCBI Taxonomy" id="2829"/>
    <lineage>
        <taxon>Eukaryota</taxon>
        <taxon>Sar</taxon>
        <taxon>Stramenopiles</taxon>
        <taxon>Ochrophyta</taxon>
        <taxon>Raphidophyceae</taxon>
        <taxon>Chattonellales</taxon>
        <taxon>Chattonellaceae</taxon>
        <taxon>Heterosigma</taxon>
    </lineage>
</organism>